<dbReference type="RefSeq" id="WP_089740421.1">
    <property type="nucleotide sequence ID" value="NZ_FOGL01000007.1"/>
</dbReference>
<proteinExistence type="predicted"/>
<dbReference type="EMBL" id="FOGL01000007">
    <property type="protein sequence ID" value="SER60937.1"/>
    <property type="molecule type" value="Genomic_DNA"/>
</dbReference>
<dbReference type="PROSITE" id="PS50930">
    <property type="entry name" value="HTH_LYTTR"/>
    <property type="match status" value="1"/>
</dbReference>
<dbReference type="PANTHER" id="PTHR37299:SF1">
    <property type="entry name" value="STAGE 0 SPORULATION PROTEIN A HOMOLOG"/>
    <property type="match status" value="1"/>
</dbReference>
<evidence type="ECO:0000313" key="5">
    <source>
        <dbReference type="Proteomes" id="UP000199687"/>
    </source>
</evidence>
<sequence>MIHVMIAEDERLGREELIYLLEQEEDVVICPSAENGEQLLELYEEYSPDVLFLDIHMPCLTGLEVASILRKETGERPVIVFTTAYDSYAVQAFDLKVTDYLLKPFDKERFTRTMERVREDLLKKNNKRPKIDKLVISLDKKIVVIDPNQIGYAVREGRQVNLHMLNNEMIETKMNLKELEEKLLNFSFYRPHRSYLVNLNAIEEITPWFNGAYNIVIGDKEKTKVPMSRNTARDFFDLLQGLS</sequence>
<dbReference type="Pfam" id="PF00072">
    <property type="entry name" value="Response_reg"/>
    <property type="match status" value="1"/>
</dbReference>
<dbReference type="InterPro" id="IPR046947">
    <property type="entry name" value="LytR-like"/>
</dbReference>
<dbReference type="SMART" id="SM00850">
    <property type="entry name" value="LytTR"/>
    <property type="match status" value="1"/>
</dbReference>
<feature type="domain" description="Response regulatory" evidence="2">
    <location>
        <begin position="3"/>
        <end position="118"/>
    </location>
</feature>
<dbReference type="Proteomes" id="UP000199687">
    <property type="component" value="Unassembled WGS sequence"/>
</dbReference>
<dbReference type="PROSITE" id="PS50110">
    <property type="entry name" value="RESPONSE_REGULATORY"/>
    <property type="match status" value="1"/>
</dbReference>
<evidence type="ECO:0000313" key="4">
    <source>
        <dbReference type="EMBL" id="SER60937.1"/>
    </source>
</evidence>
<evidence type="ECO:0000259" key="2">
    <source>
        <dbReference type="PROSITE" id="PS50110"/>
    </source>
</evidence>
<evidence type="ECO:0000256" key="1">
    <source>
        <dbReference type="PROSITE-ProRule" id="PRU00169"/>
    </source>
</evidence>
<dbReference type="Pfam" id="PF04397">
    <property type="entry name" value="LytTR"/>
    <property type="match status" value="1"/>
</dbReference>
<accession>A0A1H9QKK1</accession>
<dbReference type="CDD" id="cd17532">
    <property type="entry name" value="REC_LytTR_AlgR-like"/>
    <property type="match status" value="1"/>
</dbReference>
<reference evidence="4 5" key="1">
    <citation type="submission" date="2016-10" db="EMBL/GenBank/DDBJ databases">
        <authorList>
            <person name="de Groot N.N."/>
        </authorList>
    </citation>
    <scope>NUCLEOTIDE SEQUENCE [LARGE SCALE GENOMIC DNA]</scope>
    <source>
        <strain evidence="4 5">CGMCC 1.7727</strain>
    </source>
</reference>
<dbReference type="InterPro" id="IPR007492">
    <property type="entry name" value="LytTR_DNA-bd_dom"/>
</dbReference>
<protein>
    <submittedName>
        <fullName evidence="4">Two component transcriptional regulator, LytTR family</fullName>
    </submittedName>
</protein>
<name>A0A1H9QKK1_9BACI</name>
<dbReference type="SUPFAM" id="SSF52172">
    <property type="entry name" value="CheY-like"/>
    <property type="match status" value="1"/>
</dbReference>
<feature type="domain" description="HTH LytTR-type" evidence="3">
    <location>
        <begin position="134"/>
        <end position="241"/>
    </location>
</feature>
<dbReference type="Gene3D" id="2.40.50.1020">
    <property type="entry name" value="LytTr DNA-binding domain"/>
    <property type="match status" value="1"/>
</dbReference>
<keyword evidence="5" id="KW-1185">Reference proteome</keyword>
<dbReference type="GO" id="GO:0000156">
    <property type="term" value="F:phosphorelay response regulator activity"/>
    <property type="evidence" value="ECO:0007669"/>
    <property type="project" value="InterPro"/>
</dbReference>
<dbReference type="InterPro" id="IPR011006">
    <property type="entry name" value="CheY-like_superfamily"/>
</dbReference>
<dbReference type="STRING" id="531814.SAMN04487944_1079"/>
<dbReference type="InterPro" id="IPR001789">
    <property type="entry name" value="Sig_transdc_resp-reg_receiver"/>
</dbReference>
<dbReference type="Gene3D" id="3.40.50.2300">
    <property type="match status" value="1"/>
</dbReference>
<dbReference type="OrthoDB" id="9809318at2"/>
<organism evidence="4 5">
    <name type="scientific">Gracilibacillus ureilyticus</name>
    <dbReference type="NCBI Taxonomy" id="531814"/>
    <lineage>
        <taxon>Bacteria</taxon>
        <taxon>Bacillati</taxon>
        <taxon>Bacillota</taxon>
        <taxon>Bacilli</taxon>
        <taxon>Bacillales</taxon>
        <taxon>Bacillaceae</taxon>
        <taxon>Gracilibacillus</taxon>
    </lineage>
</organism>
<dbReference type="GO" id="GO:0003677">
    <property type="term" value="F:DNA binding"/>
    <property type="evidence" value="ECO:0007669"/>
    <property type="project" value="InterPro"/>
</dbReference>
<keyword evidence="1" id="KW-0597">Phosphoprotein</keyword>
<dbReference type="PANTHER" id="PTHR37299">
    <property type="entry name" value="TRANSCRIPTIONAL REGULATOR-RELATED"/>
    <property type="match status" value="1"/>
</dbReference>
<evidence type="ECO:0000259" key="3">
    <source>
        <dbReference type="PROSITE" id="PS50930"/>
    </source>
</evidence>
<dbReference type="AlphaFoldDB" id="A0A1H9QKK1"/>
<feature type="modified residue" description="4-aspartylphosphate" evidence="1">
    <location>
        <position position="54"/>
    </location>
</feature>
<dbReference type="SMART" id="SM00448">
    <property type="entry name" value="REC"/>
    <property type="match status" value="1"/>
</dbReference>
<gene>
    <name evidence="4" type="ORF">SAMN04487944_1079</name>
</gene>